<dbReference type="Gene3D" id="3.60.120.10">
    <property type="entry name" value="Anthranilate synthase"/>
    <property type="match status" value="1"/>
</dbReference>
<feature type="domain" description="Chorismate-utilising enzyme C-terminal" evidence="1">
    <location>
        <begin position="113"/>
        <end position="368"/>
    </location>
</feature>
<dbReference type="Pfam" id="PF00425">
    <property type="entry name" value="Chorismate_bind"/>
    <property type="match status" value="1"/>
</dbReference>
<dbReference type="InterPro" id="IPR015890">
    <property type="entry name" value="Chorismate_C"/>
</dbReference>
<dbReference type="GO" id="GO:0000162">
    <property type="term" value="P:L-tryptophan biosynthetic process"/>
    <property type="evidence" value="ECO:0007669"/>
    <property type="project" value="TreeGrafter"/>
</dbReference>
<dbReference type="PRINTS" id="PR00095">
    <property type="entry name" value="ANTSNTHASEI"/>
</dbReference>
<dbReference type="PANTHER" id="PTHR11236">
    <property type="entry name" value="AMINOBENZOATE/ANTHRANILATE SYNTHASE"/>
    <property type="match status" value="1"/>
</dbReference>
<dbReference type="NCBIfam" id="TIGR00553">
    <property type="entry name" value="pabB"/>
    <property type="match status" value="1"/>
</dbReference>
<dbReference type="InterPro" id="IPR005801">
    <property type="entry name" value="ADC_synthase"/>
</dbReference>
<dbReference type="eggNOG" id="COG0147">
    <property type="taxonomic scope" value="Bacteria"/>
</dbReference>
<dbReference type="AlphaFoldDB" id="A0A1U9YYS6"/>
<gene>
    <name evidence="2" type="primary">pabB</name>
    <name evidence="2" type="ORF">Mame_01227</name>
</gene>
<sequence>MTRGQQVVFCDDLSGRMLSFRAPEDIIVAETAEDFIPALQRMEAARASGRFLAGYMSYEAGFLLEPALASLAPESPDLPFLCFGVFDAPEQAAPPALQPETGFLTDIRPAWSFEDYRPRFERLHAHLMAGDCYQGNLTFPVHARWRGDPLSAFHGLARQQPVRYATFVDLAGPRILSRSPELFFRADANGMIETHPMKGTAPRGGTPAEDAAIIAAMGEDDKMLAENCMIVDLLRNDMSRIAEPGSVHVPKLFEIETYPTLHQMVSKVRARLHPDTTIEAIFRALFPCGSITGAPKISAMKILHRLEGSQRGAYCGAIGHIAPDGAMQFNVAIRTVSLYDDGRAIFNVGGGVVLDSTGAGEYEEALLKARFAAPAPFSAAAE</sequence>
<evidence type="ECO:0000313" key="3">
    <source>
        <dbReference type="Proteomes" id="UP000191135"/>
    </source>
</evidence>
<accession>A0A1U9YYS6</accession>
<dbReference type="NCBIfam" id="NF005698">
    <property type="entry name" value="PRK07508.1"/>
    <property type="match status" value="1"/>
</dbReference>
<keyword evidence="2" id="KW-0032">Aminotransferase</keyword>
<reference evidence="2 3" key="1">
    <citation type="submission" date="2017-03" db="EMBL/GenBank/DDBJ databases">
        <title>Foreign affairs: Plasmid Transfer between Roseobacters and Rhizobia.</title>
        <authorList>
            <person name="Bartling P."/>
            <person name="Bunk B."/>
            <person name="Overmann J."/>
            <person name="Brinkmann H."/>
            <person name="Petersen J."/>
        </authorList>
    </citation>
    <scope>NUCLEOTIDE SEQUENCE [LARGE SCALE GENOMIC DNA]</scope>
    <source>
        <strain evidence="2 3">MACL11</strain>
    </source>
</reference>
<name>A0A1U9YYS6_9HYPH</name>
<dbReference type="SUPFAM" id="SSF56322">
    <property type="entry name" value="ADC synthase"/>
    <property type="match status" value="1"/>
</dbReference>
<dbReference type="Proteomes" id="UP000191135">
    <property type="component" value="Chromosome"/>
</dbReference>
<dbReference type="GO" id="GO:0046820">
    <property type="term" value="F:4-amino-4-deoxychorismate synthase activity"/>
    <property type="evidence" value="ECO:0007669"/>
    <property type="project" value="UniProtKB-EC"/>
</dbReference>
<dbReference type="OrthoDB" id="9803598at2"/>
<dbReference type="STRING" id="1122214.Mame_01227"/>
<dbReference type="EMBL" id="CP020330">
    <property type="protein sequence ID" value="AQZ50596.1"/>
    <property type="molecule type" value="Genomic_DNA"/>
</dbReference>
<keyword evidence="3" id="KW-1185">Reference proteome</keyword>
<evidence type="ECO:0000259" key="1">
    <source>
        <dbReference type="Pfam" id="PF00425"/>
    </source>
</evidence>
<evidence type="ECO:0000313" key="2">
    <source>
        <dbReference type="EMBL" id="AQZ50596.1"/>
    </source>
</evidence>
<dbReference type="RefSeq" id="WP_018065157.1">
    <property type="nucleotide sequence ID" value="NZ_AQWH01000011.1"/>
</dbReference>
<dbReference type="PANTHER" id="PTHR11236:SF50">
    <property type="entry name" value="AMINODEOXYCHORISMATE SYNTHASE COMPONENT 1"/>
    <property type="match status" value="1"/>
</dbReference>
<dbReference type="InterPro" id="IPR005802">
    <property type="entry name" value="ADC_synth_comp_1"/>
</dbReference>
<organism evidence="2 3">
    <name type="scientific">Martelella mediterranea DSM 17316</name>
    <dbReference type="NCBI Taxonomy" id="1122214"/>
    <lineage>
        <taxon>Bacteria</taxon>
        <taxon>Pseudomonadati</taxon>
        <taxon>Pseudomonadota</taxon>
        <taxon>Alphaproteobacteria</taxon>
        <taxon>Hyphomicrobiales</taxon>
        <taxon>Aurantimonadaceae</taxon>
        <taxon>Martelella</taxon>
    </lineage>
</organism>
<dbReference type="GO" id="GO:0009396">
    <property type="term" value="P:folic acid-containing compound biosynthetic process"/>
    <property type="evidence" value="ECO:0007669"/>
    <property type="project" value="InterPro"/>
</dbReference>
<dbReference type="InterPro" id="IPR019999">
    <property type="entry name" value="Anth_synth_I-like"/>
</dbReference>
<proteinExistence type="predicted"/>
<dbReference type="EC" id="2.6.1.85" evidence="2"/>
<dbReference type="KEGG" id="mmed:Mame_01227"/>
<keyword evidence="2" id="KW-0808">Transferase</keyword>
<protein>
    <submittedName>
        <fullName evidence="2">Para-aminobenzoate synthase component 1</fullName>
        <ecNumber evidence="2">2.6.1.85</ecNumber>
    </submittedName>
</protein>